<feature type="region of interest" description="Disordered" evidence="1">
    <location>
        <begin position="35"/>
        <end position="56"/>
    </location>
</feature>
<evidence type="ECO:0000313" key="2">
    <source>
        <dbReference type="EMBL" id="KAL3281611.1"/>
    </source>
</evidence>
<dbReference type="EMBL" id="JABFTP020000144">
    <property type="protein sequence ID" value="KAL3281611.1"/>
    <property type="molecule type" value="Genomic_DNA"/>
</dbReference>
<proteinExistence type="predicted"/>
<sequence>MSIVDDSEEKIKKEIFRPILLLEADLDAKVNILTTPQPSENPVGHSTPSHPVNSSQSSFIKKVPIYKWGIIKFSGKESLVNFLELIDSLKSSRGCTDADLFDSAGDLLKHEA</sequence>
<name>A0ABD2NSB0_9CUCU</name>
<gene>
    <name evidence="2" type="ORF">HHI36_004817</name>
</gene>
<comment type="caution">
    <text evidence="2">The sequence shown here is derived from an EMBL/GenBank/DDBJ whole genome shotgun (WGS) entry which is preliminary data.</text>
</comment>
<accession>A0ABD2NSB0</accession>
<keyword evidence="3" id="KW-1185">Reference proteome</keyword>
<evidence type="ECO:0000256" key="1">
    <source>
        <dbReference type="SAM" id="MobiDB-lite"/>
    </source>
</evidence>
<organism evidence="2 3">
    <name type="scientific">Cryptolaemus montrouzieri</name>
    <dbReference type="NCBI Taxonomy" id="559131"/>
    <lineage>
        <taxon>Eukaryota</taxon>
        <taxon>Metazoa</taxon>
        <taxon>Ecdysozoa</taxon>
        <taxon>Arthropoda</taxon>
        <taxon>Hexapoda</taxon>
        <taxon>Insecta</taxon>
        <taxon>Pterygota</taxon>
        <taxon>Neoptera</taxon>
        <taxon>Endopterygota</taxon>
        <taxon>Coleoptera</taxon>
        <taxon>Polyphaga</taxon>
        <taxon>Cucujiformia</taxon>
        <taxon>Coccinelloidea</taxon>
        <taxon>Coccinellidae</taxon>
        <taxon>Scymninae</taxon>
        <taxon>Scymnini</taxon>
        <taxon>Cryptolaemus</taxon>
    </lineage>
</organism>
<dbReference type="Proteomes" id="UP001516400">
    <property type="component" value="Unassembled WGS sequence"/>
</dbReference>
<dbReference type="AlphaFoldDB" id="A0ABD2NSB0"/>
<protein>
    <submittedName>
        <fullName evidence="2">Uncharacterized protein</fullName>
    </submittedName>
</protein>
<reference evidence="2 3" key="1">
    <citation type="journal article" date="2021" name="BMC Biol.">
        <title>Horizontally acquired antibacterial genes associated with adaptive radiation of ladybird beetles.</title>
        <authorList>
            <person name="Li H.S."/>
            <person name="Tang X.F."/>
            <person name="Huang Y.H."/>
            <person name="Xu Z.Y."/>
            <person name="Chen M.L."/>
            <person name="Du X.Y."/>
            <person name="Qiu B.Y."/>
            <person name="Chen P.T."/>
            <person name="Zhang W."/>
            <person name="Slipinski A."/>
            <person name="Escalona H.E."/>
            <person name="Waterhouse R.M."/>
            <person name="Zwick A."/>
            <person name="Pang H."/>
        </authorList>
    </citation>
    <scope>NUCLEOTIDE SEQUENCE [LARGE SCALE GENOMIC DNA]</scope>
    <source>
        <strain evidence="2">SYSU2018</strain>
    </source>
</reference>
<evidence type="ECO:0000313" key="3">
    <source>
        <dbReference type="Proteomes" id="UP001516400"/>
    </source>
</evidence>